<evidence type="ECO:0000313" key="5">
    <source>
        <dbReference type="Proteomes" id="UP000663888"/>
    </source>
</evidence>
<protein>
    <recommendedName>
        <fullName evidence="3">C2H2-type domain-containing protein</fullName>
    </recommendedName>
</protein>
<feature type="compositionally biased region" description="Polar residues" evidence="2">
    <location>
        <begin position="29"/>
        <end position="45"/>
    </location>
</feature>
<feature type="domain" description="C2H2-type" evidence="3">
    <location>
        <begin position="218"/>
        <end position="249"/>
    </location>
</feature>
<keyword evidence="1" id="KW-0863">Zinc-finger</keyword>
<keyword evidence="1" id="KW-0479">Metal-binding</keyword>
<dbReference type="AlphaFoldDB" id="A0A8H3CWG8"/>
<evidence type="ECO:0000256" key="1">
    <source>
        <dbReference type="PROSITE-ProRule" id="PRU00042"/>
    </source>
</evidence>
<evidence type="ECO:0000313" key="4">
    <source>
        <dbReference type="EMBL" id="CAE6502397.1"/>
    </source>
</evidence>
<name>A0A8H3CWG8_9AGAM</name>
<organism evidence="4 5">
    <name type="scientific">Rhizoctonia solani</name>
    <dbReference type="NCBI Taxonomy" id="456999"/>
    <lineage>
        <taxon>Eukaryota</taxon>
        <taxon>Fungi</taxon>
        <taxon>Dikarya</taxon>
        <taxon>Basidiomycota</taxon>
        <taxon>Agaricomycotina</taxon>
        <taxon>Agaricomycetes</taxon>
        <taxon>Cantharellales</taxon>
        <taxon>Ceratobasidiaceae</taxon>
        <taxon>Rhizoctonia</taxon>
    </lineage>
</organism>
<feature type="region of interest" description="Disordered" evidence="2">
    <location>
        <begin position="1"/>
        <end position="56"/>
    </location>
</feature>
<sequence length="251" mass="27944">MSYSNNVQRQSPGDGRSGGRANTPYAPLSQPQTNSYPNYHPTNPDNHLGVYPSVETEPWPYTTPEYGWASGAPALPSEGYATAGYPPYPLQSSTPSYNPPALYPNPYAYTSTDEHWSNDFNGNYDLTPSPPPPTLNPQVLQQQNQPTQTASKRTRRSHNSTTTPVASSSVATPNPNSDPPSYRIVSKNGKNILECLCGCRRTYGRYNEWARAHGYTETECEICGSIQSRRDSLLRHLRDQHNIHSSRRPKD</sequence>
<dbReference type="GO" id="GO:0008270">
    <property type="term" value="F:zinc ion binding"/>
    <property type="evidence" value="ECO:0007669"/>
    <property type="project" value="UniProtKB-KW"/>
</dbReference>
<dbReference type="EMBL" id="CAJMWX010001695">
    <property type="protein sequence ID" value="CAE6502397.1"/>
    <property type="molecule type" value="Genomic_DNA"/>
</dbReference>
<evidence type="ECO:0000256" key="2">
    <source>
        <dbReference type="SAM" id="MobiDB-lite"/>
    </source>
</evidence>
<comment type="caution">
    <text evidence="4">The sequence shown here is derived from an EMBL/GenBank/DDBJ whole genome shotgun (WGS) entry which is preliminary data.</text>
</comment>
<evidence type="ECO:0000259" key="3">
    <source>
        <dbReference type="PROSITE" id="PS50157"/>
    </source>
</evidence>
<feature type="compositionally biased region" description="Low complexity" evidence="2">
    <location>
        <begin position="136"/>
        <end position="149"/>
    </location>
</feature>
<dbReference type="InterPro" id="IPR013087">
    <property type="entry name" value="Znf_C2H2_type"/>
</dbReference>
<keyword evidence="1" id="KW-0862">Zinc</keyword>
<gene>
    <name evidence="4" type="ORF">RDB_LOCUS154776</name>
</gene>
<dbReference type="PROSITE" id="PS50157">
    <property type="entry name" value="ZINC_FINGER_C2H2_2"/>
    <property type="match status" value="1"/>
</dbReference>
<reference evidence="4" key="1">
    <citation type="submission" date="2021-01" db="EMBL/GenBank/DDBJ databases">
        <authorList>
            <person name="Kaushik A."/>
        </authorList>
    </citation>
    <scope>NUCLEOTIDE SEQUENCE</scope>
    <source>
        <strain evidence="4">AG4-R118</strain>
    </source>
</reference>
<dbReference type="Proteomes" id="UP000663888">
    <property type="component" value="Unassembled WGS sequence"/>
</dbReference>
<feature type="compositionally biased region" description="Polar residues" evidence="2">
    <location>
        <begin position="1"/>
        <end position="11"/>
    </location>
</feature>
<accession>A0A8H3CWG8</accession>
<proteinExistence type="predicted"/>
<feature type="compositionally biased region" description="Low complexity" evidence="2">
    <location>
        <begin position="160"/>
        <end position="173"/>
    </location>
</feature>
<feature type="region of interest" description="Disordered" evidence="2">
    <location>
        <begin position="114"/>
        <end position="182"/>
    </location>
</feature>